<dbReference type="Proteomes" id="UP001310594">
    <property type="component" value="Unassembled WGS sequence"/>
</dbReference>
<dbReference type="EMBL" id="JAVRQU010000003">
    <property type="protein sequence ID" value="KAK5705047.1"/>
    <property type="molecule type" value="Genomic_DNA"/>
</dbReference>
<organism evidence="3 4">
    <name type="scientific">Elasticomyces elasticus</name>
    <dbReference type="NCBI Taxonomy" id="574655"/>
    <lineage>
        <taxon>Eukaryota</taxon>
        <taxon>Fungi</taxon>
        <taxon>Dikarya</taxon>
        <taxon>Ascomycota</taxon>
        <taxon>Pezizomycotina</taxon>
        <taxon>Dothideomycetes</taxon>
        <taxon>Dothideomycetidae</taxon>
        <taxon>Mycosphaerellales</taxon>
        <taxon>Teratosphaeriaceae</taxon>
        <taxon>Elasticomyces</taxon>
    </lineage>
</organism>
<feature type="chain" id="PRO_5043018556" evidence="2">
    <location>
        <begin position="24"/>
        <end position="591"/>
    </location>
</feature>
<feature type="compositionally biased region" description="Polar residues" evidence="1">
    <location>
        <begin position="220"/>
        <end position="258"/>
    </location>
</feature>
<dbReference type="Gene3D" id="2.70.50.70">
    <property type="match status" value="1"/>
</dbReference>
<gene>
    <name evidence="3" type="ORF">LTR97_002161</name>
</gene>
<keyword evidence="2" id="KW-0732">Signal</keyword>
<evidence type="ECO:0000256" key="1">
    <source>
        <dbReference type="SAM" id="MobiDB-lite"/>
    </source>
</evidence>
<sequence length="591" mass="61937">MTMTMMKNSALCSIFLLLPSALCHMEMSYPYPFRSKFNPDNDYTNIDYSNTDPLQADGNNYPCKGYHKDAASPPSAIYTAGSTYNMTLAGSATHGGGSCQLSLSYDNGETFSVIKSMIGGCPLVSTYDFTIPTYARSGDALLAWSWQNYEGNREFYMNCAPIAITSGTSRRRKRTAFNSLDSLPKIWKANLASVTDCTTVPDENPVYPNPGPDVQYGDNMDSSITPTEGDCDSSSPGAQTYQYQPATSDTAPESTSVATSANASDYGYAVPTTSASWAAEASTALDAPAVSSAAAYSPNMANQRAAGSTSQSTTTMTVDCPATITITIQPTVYTASAPASAPASACTGTSASCPCAAGYQCVYIDTCEWECIASPSSAGSYSSVSAPPAVTVTATPSNMPASPSSAPTSRSVATHTSSVAVVVNTATVSPVPASSSPPQYTANPTPPATRPSYATGDPESYLPCVPGTFICTSDMVWDTCDYNDGSAPSYSADSWVYDHPRNVSDGMMCLPYLSPYSSATDQDGQQAMTPQGYYRDDRIVRARPDGDCSDDGSIQCTNDGSSFDVCDQGGWVQMGPVASGTTCTNGQIVGS</sequence>
<comment type="caution">
    <text evidence="3">The sequence shown here is derived from an EMBL/GenBank/DDBJ whole genome shotgun (WGS) entry which is preliminary data.</text>
</comment>
<name>A0AAN7WGP3_9PEZI</name>
<feature type="region of interest" description="Disordered" evidence="1">
    <location>
        <begin position="201"/>
        <end position="258"/>
    </location>
</feature>
<protein>
    <submittedName>
        <fullName evidence="3">Uncharacterized protein</fullName>
    </submittedName>
</protein>
<evidence type="ECO:0000313" key="3">
    <source>
        <dbReference type="EMBL" id="KAK5705047.1"/>
    </source>
</evidence>
<evidence type="ECO:0000256" key="2">
    <source>
        <dbReference type="SAM" id="SignalP"/>
    </source>
</evidence>
<feature type="region of interest" description="Disordered" evidence="1">
    <location>
        <begin position="430"/>
        <end position="454"/>
    </location>
</feature>
<accession>A0AAN7WGP3</accession>
<dbReference type="AlphaFoldDB" id="A0AAN7WGP3"/>
<evidence type="ECO:0000313" key="4">
    <source>
        <dbReference type="Proteomes" id="UP001310594"/>
    </source>
</evidence>
<dbReference type="PANTHER" id="PTHR36182">
    <property type="entry name" value="PROTEIN, PUTATIVE (AFU_ORTHOLOGUE AFUA_6G10930)-RELATED"/>
    <property type="match status" value="1"/>
</dbReference>
<reference evidence="3" key="1">
    <citation type="submission" date="2023-08" db="EMBL/GenBank/DDBJ databases">
        <title>Black Yeasts Isolated from many extreme environments.</title>
        <authorList>
            <person name="Coleine C."/>
            <person name="Stajich J.E."/>
            <person name="Selbmann L."/>
        </authorList>
    </citation>
    <scope>NUCLEOTIDE SEQUENCE</scope>
    <source>
        <strain evidence="3">CCFEE 5810</strain>
    </source>
</reference>
<proteinExistence type="predicted"/>
<feature type="signal peptide" evidence="2">
    <location>
        <begin position="1"/>
        <end position="23"/>
    </location>
</feature>
<dbReference type="PANTHER" id="PTHR36182:SF1">
    <property type="entry name" value="PROTEIN, PUTATIVE (AFU_ORTHOLOGUE AFUA_6G10930)-RELATED"/>
    <property type="match status" value="1"/>
</dbReference>